<dbReference type="SUPFAM" id="SSF56645">
    <property type="entry name" value="Acyl-CoA dehydrogenase NM domain-like"/>
    <property type="match status" value="1"/>
</dbReference>
<evidence type="ECO:0000259" key="4">
    <source>
        <dbReference type="Pfam" id="PF02770"/>
    </source>
</evidence>
<accession>A0A076EU63</accession>
<evidence type="ECO:0000259" key="5">
    <source>
        <dbReference type="Pfam" id="PF02771"/>
    </source>
</evidence>
<dbReference type="NCBIfam" id="TIGR04022">
    <property type="entry name" value="sulfur_SfnB"/>
    <property type="match status" value="1"/>
</dbReference>
<feature type="domain" description="Acyl-CoA oxidase/dehydrogenase middle" evidence="4">
    <location>
        <begin position="128"/>
        <end position="220"/>
    </location>
</feature>
<dbReference type="GO" id="GO:0016712">
    <property type="term" value="F:oxidoreductase activity, acting on paired donors, with incorporation or reduction of molecular oxygen, reduced flavin or flavoprotein as one donor, and incorporation of one atom of oxygen"/>
    <property type="evidence" value="ECO:0007669"/>
    <property type="project" value="TreeGrafter"/>
</dbReference>
<dbReference type="PANTHER" id="PTHR48083:SF19">
    <property type="entry name" value="FLAVIN-DEPENDENT MONOOXYGENASE, OXYGENASE SUBUNIT HSAA"/>
    <property type="match status" value="1"/>
</dbReference>
<name>A0A076EU63_RHOOP</name>
<dbReference type="Gene3D" id="1.20.140.10">
    <property type="entry name" value="Butyryl-CoA Dehydrogenase, subunit A, domain 3"/>
    <property type="match status" value="1"/>
</dbReference>
<evidence type="ECO:0000256" key="3">
    <source>
        <dbReference type="ARBA" id="ARBA00049661"/>
    </source>
</evidence>
<dbReference type="GO" id="GO:0050660">
    <property type="term" value="F:flavin adenine dinucleotide binding"/>
    <property type="evidence" value="ECO:0007669"/>
    <property type="project" value="InterPro"/>
</dbReference>
<dbReference type="InterPro" id="IPR013107">
    <property type="entry name" value="Acyl-CoA_DH_C"/>
</dbReference>
<gene>
    <name evidence="7" type="ORF">EP51_30640</name>
</gene>
<keyword evidence="2" id="KW-0560">Oxidoreductase</keyword>
<dbReference type="Pfam" id="PF08028">
    <property type="entry name" value="Acyl-CoA_dh_2"/>
    <property type="match status" value="1"/>
</dbReference>
<dbReference type="RefSeq" id="WP_128641392.1">
    <property type="nucleotide sequence ID" value="NZ_CP008947.1"/>
</dbReference>
<dbReference type="InterPro" id="IPR023922">
    <property type="entry name" value="S04_starv_induced_SfnB"/>
</dbReference>
<dbReference type="Gene3D" id="2.40.110.10">
    <property type="entry name" value="Butyryl-CoA Dehydrogenase, subunit A, domain 2"/>
    <property type="match status" value="1"/>
</dbReference>
<dbReference type="Pfam" id="PF02770">
    <property type="entry name" value="Acyl-CoA_dh_M"/>
    <property type="match status" value="1"/>
</dbReference>
<organism evidence="7 8">
    <name type="scientific">Rhodococcus opacus</name>
    <name type="common">Nocardia opaca</name>
    <dbReference type="NCBI Taxonomy" id="37919"/>
    <lineage>
        <taxon>Bacteria</taxon>
        <taxon>Bacillati</taxon>
        <taxon>Actinomycetota</taxon>
        <taxon>Actinomycetes</taxon>
        <taxon>Mycobacteriales</taxon>
        <taxon>Nocardiaceae</taxon>
        <taxon>Rhodococcus</taxon>
    </lineage>
</organism>
<dbReference type="InterPro" id="IPR046373">
    <property type="entry name" value="Acyl-CoA_Oxase/DH_mid-dom_sf"/>
</dbReference>
<dbReference type="Proteomes" id="UP000028488">
    <property type="component" value="Chromosome"/>
</dbReference>
<comment type="similarity">
    <text evidence="3">Belongs to the HpaH/HsaA monooxygenase family.</text>
</comment>
<dbReference type="Gene3D" id="1.10.540.10">
    <property type="entry name" value="Acyl-CoA dehydrogenase/oxidase, N-terminal domain"/>
    <property type="match status" value="1"/>
</dbReference>
<keyword evidence="1" id="KW-0285">Flavoprotein</keyword>
<dbReference type="AlphaFoldDB" id="A0A076EU63"/>
<dbReference type="InterPro" id="IPR050741">
    <property type="entry name" value="Acyl-CoA_dehydrogenase"/>
</dbReference>
<dbReference type="InterPro" id="IPR006091">
    <property type="entry name" value="Acyl-CoA_Oxase/DH_mid-dom"/>
</dbReference>
<evidence type="ECO:0000259" key="6">
    <source>
        <dbReference type="Pfam" id="PF08028"/>
    </source>
</evidence>
<proteinExistence type="inferred from homology"/>
<reference evidence="7 8" key="1">
    <citation type="submission" date="2014-07" db="EMBL/GenBank/DDBJ databases">
        <title>Genome Sequence of Rhodococcus opacus Strain R7, a Biodegrader of Mono- and Polycyclic Aromatic Hydrocarbons.</title>
        <authorList>
            <person name="Di Gennaro P."/>
            <person name="Zampolli J."/>
            <person name="Presti I."/>
            <person name="Cappelletti M."/>
            <person name="D'Ursi P."/>
            <person name="Orro A."/>
            <person name="Mezzelani A."/>
            <person name="Milanesi L."/>
        </authorList>
    </citation>
    <scope>NUCLEOTIDE SEQUENCE [LARGE SCALE GENOMIC DNA]</scope>
    <source>
        <strain evidence="7 8">R7</strain>
    </source>
</reference>
<feature type="domain" description="Acyl-CoA dehydrogenase C-terminal" evidence="6">
    <location>
        <begin position="246"/>
        <end position="378"/>
    </location>
</feature>
<evidence type="ECO:0000313" key="7">
    <source>
        <dbReference type="EMBL" id="AII08748.1"/>
    </source>
</evidence>
<dbReference type="GO" id="GO:0003995">
    <property type="term" value="F:acyl-CoA dehydrogenase activity"/>
    <property type="evidence" value="ECO:0007669"/>
    <property type="project" value="TreeGrafter"/>
</dbReference>
<evidence type="ECO:0000256" key="1">
    <source>
        <dbReference type="ARBA" id="ARBA00022630"/>
    </source>
</evidence>
<keyword evidence="7" id="KW-0503">Monooxygenase</keyword>
<dbReference type="InterPro" id="IPR009100">
    <property type="entry name" value="AcylCoA_DH/oxidase_NM_dom_sf"/>
</dbReference>
<dbReference type="InterPro" id="IPR036250">
    <property type="entry name" value="AcylCo_DH-like_C"/>
</dbReference>
<dbReference type="eggNOG" id="COG1960">
    <property type="taxonomic scope" value="Bacteria"/>
</dbReference>
<sequence>MTAVQSAHRITDEAEALAVAADLAAQFAEEAAARDAGRQLPYEQVGALAASGLLALGVPREHGGIDARTETLAEVFRLLAEGDPSIAQIPHSHYTFLEVLRHQGTPPQQEFFYSEVLAGRRFANAQSERGTTTIDIDATTLTGQGEDFVVDGRKFYSTGALFADWIAVRATLPGTTTPTGKAAKAVAYLPRSAAGLSIVDDWDGMGQKTTASGTVTLDAVRVPAFHVVPFSPIFDAPTTYGSQAQILHAAIDAGIAAAALNEGVRSARQARPYFEAGVTDAVDDPLLIQLAGEAAVSVRSATALLREGARSIDAARRDLTEQSAAVASIDAAAAKVAAARASLEASSVLFELGGTRSASETSNLSRYWRDARTHTLHDPTRWKIQHIGRWTLSGTVPPRHGLL</sequence>
<evidence type="ECO:0000313" key="8">
    <source>
        <dbReference type="Proteomes" id="UP000028488"/>
    </source>
</evidence>
<dbReference type="SUPFAM" id="SSF47203">
    <property type="entry name" value="Acyl-CoA dehydrogenase C-terminal domain-like"/>
    <property type="match status" value="1"/>
</dbReference>
<dbReference type="InterPro" id="IPR013786">
    <property type="entry name" value="AcylCoA_DH/ox_N"/>
</dbReference>
<dbReference type="Pfam" id="PF02771">
    <property type="entry name" value="Acyl-CoA_dh_N"/>
    <property type="match status" value="1"/>
</dbReference>
<evidence type="ECO:0000256" key="2">
    <source>
        <dbReference type="ARBA" id="ARBA00023002"/>
    </source>
</evidence>
<dbReference type="PIRSF" id="PIRSF016578">
    <property type="entry name" value="HsaA"/>
    <property type="match status" value="1"/>
</dbReference>
<dbReference type="GO" id="GO:0033539">
    <property type="term" value="P:fatty acid beta-oxidation using acyl-CoA dehydrogenase"/>
    <property type="evidence" value="ECO:0007669"/>
    <property type="project" value="TreeGrafter"/>
</dbReference>
<dbReference type="EMBL" id="CP008947">
    <property type="protein sequence ID" value="AII08748.1"/>
    <property type="molecule type" value="Genomic_DNA"/>
</dbReference>
<feature type="domain" description="Acyl-CoA dehydrogenase/oxidase N-terminal" evidence="5">
    <location>
        <begin position="21"/>
        <end position="119"/>
    </location>
</feature>
<dbReference type="InterPro" id="IPR037069">
    <property type="entry name" value="AcylCoA_DH/ox_N_sf"/>
</dbReference>
<dbReference type="PANTHER" id="PTHR48083">
    <property type="entry name" value="MEDIUM-CHAIN SPECIFIC ACYL-COA DEHYDROGENASE, MITOCHONDRIAL-RELATED"/>
    <property type="match status" value="1"/>
</dbReference>
<protein>
    <submittedName>
        <fullName evidence="7">Monooxygenase</fullName>
    </submittedName>
</protein>
<dbReference type="GO" id="GO:0005737">
    <property type="term" value="C:cytoplasm"/>
    <property type="evidence" value="ECO:0007669"/>
    <property type="project" value="TreeGrafter"/>
</dbReference>